<keyword evidence="2" id="KW-1133">Transmembrane helix</keyword>
<sequence>MIKRQESSSSRQRKKSNPKSASWIRPRTIFFVTFSIGVMNFCRTFHRMLVLGSEHNGHAIHHENTASSSWMTARNGGGLSEIFAQAVVQDFDIMTGCGYFKCFFPSLSDRENDDEKGRTGWLVTRARRYYKQEKRALYVYEYAHKAWEFAQQCQQTHGMKHYLLSPPFSTGRLSERVAKVLETKFNDTICNVRTGCRMAPRARFGFVVQRLRRAPSHAILAKLFVSRHTTANDTELTLSPFLPDFVPTIENATNFKGNLLTDIDATIRLLQDFPNLQVDLQFIISPDGFVFHIDLDRLFDVDLHPHQWRNKFHQTAIPSLHNLKQHVDTLLSQ</sequence>
<reference evidence="3" key="1">
    <citation type="submission" date="2021-01" db="EMBL/GenBank/DDBJ databases">
        <authorList>
            <person name="Corre E."/>
            <person name="Pelletier E."/>
            <person name="Niang G."/>
            <person name="Scheremetjew M."/>
            <person name="Finn R."/>
            <person name="Kale V."/>
            <person name="Holt S."/>
            <person name="Cochrane G."/>
            <person name="Meng A."/>
            <person name="Brown T."/>
            <person name="Cohen L."/>
        </authorList>
    </citation>
    <scope>NUCLEOTIDE SEQUENCE</scope>
    <source>
        <strain evidence="3">CCMP127</strain>
    </source>
</reference>
<feature type="region of interest" description="Disordered" evidence="1">
    <location>
        <begin position="1"/>
        <end position="20"/>
    </location>
</feature>
<evidence type="ECO:0000256" key="2">
    <source>
        <dbReference type="SAM" id="Phobius"/>
    </source>
</evidence>
<evidence type="ECO:0000256" key="1">
    <source>
        <dbReference type="SAM" id="MobiDB-lite"/>
    </source>
</evidence>
<dbReference type="AlphaFoldDB" id="A0A7S3L459"/>
<evidence type="ECO:0000313" key="3">
    <source>
        <dbReference type="EMBL" id="CAE0411011.1"/>
    </source>
</evidence>
<keyword evidence="2" id="KW-0472">Membrane</keyword>
<accession>A0A7S3L459</accession>
<dbReference type="EMBL" id="HBIM01010042">
    <property type="protein sequence ID" value="CAE0411011.1"/>
    <property type="molecule type" value="Transcribed_RNA"/>
</dbReference>
<protein>
    <submittedName>
        <fullName evidence="3">Uncharacterized protein</fullName>
    </submittedName>
</protein>
<proteinExistence type="predicted"/>
<keyword evidence="2" id="KW-0812">Transmembrane</keyword>
<feature type="transmembrane region" description="Helical" evidence="2">
    <location>
        <begin position="21"/>
        <end position="41"/>
    </location>
</feature>
<name>A0A7S3L459_9STRA</name>
<organism evidence="3">
    <name type="scientific">Amphora coffeiformis</name>
    <dbReference type="NCBI Taxonomy" id="265554"/>
    <lineage>
        <taxon>Eukaryota</taxon>
        <taxon>Sar</taxon>
        <taxon>Stramenopiles</taxon>
        <taxon>Ochrophyta</taxon>
        <taxon>Bacillariophyta</taxon>
        <taxon>Bacillariophyceae</taxon>
        <taxon>Bacillariophycidae</taxon>
        <taxon>Thalassiophysales</taxon>
        <taxon>Catenulaceae</taxon>
        <taxon>Amphora</taxon>
    </lineage>
</organism>
<gene>
    <name evidence="3" type="ORF">ACOF00016_LOCUS8416</name>
</gene>